<evidence type="ECO:0000313" key="2">
    <source>
        <dbReference type="Proteomes" id="UP000835052"/>
    </source>
</evidence>
<protein>
    <submittedName>
        <fullName evidence="1">Uncharacterized protein</fullName>
    </submittedName>
</protein>
<dbReference type="Proteomes" id="UP000835052">
    <property type="component" value="Unassembled WGS sequence"/>
</dbReference>
<keyword evidence="2" id="KW-1185">Reference proteome</keyword>
<sequence>MLGGGTKQYLYRSTTTWHKAIRINRNLVRLTPTHQLAPRRVMLGGGTKQYLYRSTTTWHKAIRIDRNLVRLTPTHQLAPSRVMLGGDSHVSNSTGMLPHE</sequence>
<dbReference type="AlphaFoldDB" id="A0A8S1HT94"/>
<dbReference type="EMBL" id="CAJGYM010000103">
    <property type="protein sequence ID" value="CAD6197738.1"/>
    <property type="molecule type" value="Genomic_DNA"/>
</dbReference>
<name>A0A8S1HT94_9PELO</name>
<reference evidence="1" key="1">
    <citation type="submission" date="2020-10" db="EMBL/GenBank/DDBJ databases">
        <authorList>
            <person name="Kikuchi T."/>
        </authorList>
    </citation>
    <scope>NUCLEOTIDE SEQUENCE</scope>
    <source>
        <strain evidence="1">NKZ352</strain>
    </source>
</reference>
<comment type="caution">
    <text evidence="1">The sequence shown here is derived from an EMBL/GenBank/DDBJ whole genome shotgun (WGS) entry which is preliminary data.</text>
</comment>
<organism evidence="1 2">
    <name type="scientific">Caenorhabditis auriculariae</name>
    <dbReference type="NCBI Taxonomy" id="2777116"/>
    <lineage>
        <taxon>Eukaryota</taxon>
        <taxon>Metazoa</taxon>
        <taxon>Ecdysozoa</taxon>
        <taxon>Nematoda</taxon>
        <taxon>Chromadorea</taxon>
        <taxon>Rhabditida</taxon>
        <taxon>Rhabditina</taxon>
        <taxon>Rhabditomorpha</taxon>
        <taxon>Rhabditoidea</taxon>
        <taxon>Rhabditidae</taxon>
        <taxon>Peloderinae</taxon>
        <taxon>Caenorhabditis</taxon>
    </lineage>
</organism>
<proteinExistence type="predicted"/>
<evidence type="ECO:0000313" key="1">
    <source>
        <dbReference type="EMBL" id="CAD6197738.1"/>
    </source>
</evidence>
<gene>
    <name evidence="1" type="ORF">CAUJ_LOCUS13647</name>
</gene>
<accession>A0A8S1HT94</accession>